<dbReference type="InterPro" id="IPR000873">
    <property type="entry name" value="AMP-dep_synth/lig_dom"/>
</dbReference>
<dbReference type="SUPFAM" id="SSF56801">
    <property type="entry name" value="Acetyl-CoA synthetase-like"/>
    <property type="match status" value="1"/>
</dbReference>
<dbReference type="RefSeq" id="WP_013197713.1">
    <property type="nucleotide sequence ID" value="NC_014259.1"/>
</dbReference>
<organism evidence="2 3">
    <name type="scientific">Acinetobacter oleivorans (strain JCM 16667 / KCTC 23045 / DR1)</name>
    <dbReference type="NCBI Taxonomy" id="436717"/>
    <lineage>
        <taxon>Bacteria</taxon>
        <taxon>Pseudomonadati</taxon>
        <taxon>Pseudomonadota</taxon>
        <taxon>Gammaproteobacteria</taxon>
        <taxon>Moraxellales</taxon>
        <taxon>Moraxellaceae</taxon>
        <taxon>Acinetobacter</taxon>
    </lineage>
</organism>
<evidence type="ECO:0000259" key="1">
    <source>
        <dbReference type="Pfam" id="PF00501"/>
    </source>
</evidence>
<keyword evidence="2" id="KW-0436">Ligase</keyword>
<evidence type="ECO:0000313" key="3">
    <source>
        <dbReference type="Proteomes" id="UP000000392"/>
    </source>
</evidence>
<dbReference type="AlphaFoldDB" id="A0AAN0P883"/>
<gene>
    <name evidence="2" type="ordered locus">AOLE_08665</name>
</gene>
<protein>
    <submittedName>
        <fullName evidence="2">Long-chain-fatty-acid--CoA ligase-related protein</fullName>
    </submittedName>
</protein>
<accession>A0AAN0P883</accession>
<dbReference type="Gene3D" id="3.40.50.12780">
    <property type="entry name" value="N-terminal domain of ligase-like"/>
    <property type="match status" value="1"/>
</dbReference>
<evidence type="ECO:0000313" key="2">
    <source>
        <dbReference type="EMBL" id="ADI90622.1"/>
    </source>
</evidence>
<feature type="domain" description="AMP-dependent synthetase/ligase" evidence="1">
    <location>
        <begin position="14"/>
        <end position="93"/>
    </location>
</feature>
<dbReference type="GeneID" id="9382155"/>
<dbReference type="InterPro" id="IPR042099">
    <property type="entry name" value="ANL_N_sf"/>
</dbReference>
<name>A0AAN0P883_ACISD</name>
<dbReference type="Pfam" id="PF00501">
    <property type="entry name" value="AMP-binding"/>
    <property type="match status" value="1"/>
</dbReference>
<dbReference type="EMBL" id="CP002080">
    <property type="protein sequence ID" value="ADI90622.1"/>
    <property type="molecule type" value="Genomic_DNA"/>
</dbReference>
<dbReference type="KEGG" id="acd:AOLE_08665"/>
<dbReference type="Proteomes" id="UP000000392">
    <property type="component" value="Chromosome"/>
</dbReference>
<reference evidence="2 3" key="1">
    <citation type="journal article" date="2010" name="J. Bacteriol.">
        <title>Complete genome sequence of the diesel-degrading Acinetobacter sp. strain DR1.</title>
        <authorList>
            <person name="Jung J."/>
            <person name="Baek J.H."/>
            <person name="Park W."/>
        </authorList>
    </citation>
    <scope>NUCLEOTIDE SEQUENCE [LARGE SCALE GENOMIC DNA]</scope>
    <source>
        <strain evidence="3">JCM 16667 / KCTC 23045 / DR1</strain>
    </source>
</reference>
<proteinExistence type="predicted"/>
<dbReference type="GO" id="GO:0016874">
    <property type="term" value="F:ligase activity"/>
    <property type="evidence" value="ECO:0007669"/>
    <property type="project" value="UniProtKB-KW"/>
</dbReference>
<sequence>MSDYSQSLISLLAYHATARPDAIALRHKKLGLWQQWSWKNLLELSERYASALYEYGFQNKQTFLIVSAPNIDVVAISLAIQALGGEVQLIDQSVDTLKTEDFLRHLAILKPDYILVEELEQLVSIETLRYHPIYIFYIEQSKLSTFEYDYVVAVDKLLKNSNEKYRIDFKKTQLEPAQIAFSFERIESNQRLRVQYSHQDLIAEAKHLVQNHHLDHHEEAFVTRAFSSVGHIRYLWSSWLLAGFNLNIPETLNTRDQDRQIISPTLILGTNETYARVEQLIYNRLPSDKWLAKHYWHALQKQKNEEKLSLIDKLSFALFKQVILEELGFSHLKVALTVGQPVTLATRNFYRSLGVKLHEWGEYAEWQSTQLDNSQLHSLPITTIN</sequence>